<dbReference type="GO" id="GO:0046872">
    <property type="term" value="F:metal ion binding"/>
    <property type="evidence" value="ECO:0007669"/>
    <property type="project" value="UniProtKB-KW"/>
</dbReference>
<evidence type="ECO:0000313" key="7">
    <source>
        <dbReference type="EMBL" id="OGD71951.1"/>
    </source>
</evidence>
<dbReference type="GO" id="GO:0004659">
    <property type="term" value="F:prenyltransferase activity"/>
    <property type="evidence" value="ECO:0007669"/>
    <property type="project" value="InterPro"/>
</dbReference>
<keyword evidence="3 6" id="KW-0808">Transferase</keyword>
<dbReference type="PROSITE" id="PS00723">
    <property type="entry name" value="POLYPRENYL_SYNTHASE_1"/>
    <property type="match status" value="1"/>
</dbReference>
<sequence length="356" mass="40112">MSPVSALAQLKEFKTSFDEELLKYIRGKKFEAKEIDERYGVFIDCLEDFVVRGGKRVRPAFMYFAYLSVGGNERKKALLASRTPELLQSFLLIHDDIIDRSPLRRGKPTIHKLMETEFERLRLLGDKNHFGVSTAIIVGDLAHMYAYDALMTSGFDLPILEEARKKFDEITFQTAAGWYREFISTMGVEASEEEMLKTVGYVSAVYTIAGPVQMGAILGGGSEEQIRRLTSYGMKLGIAFQIRDDILGMFGNEAELGKPVSSDMKEGKKTLLVRRMTNKLGRADKKTFLSIYGKSGEDKDLEWVRDKMRETGALKEAEDESLKLAKEAIKELTDFPQNEGTGFLAGIAEYVVTRKV</sequence>
<accession>A0A1F5EX29</accession>
<gene>
    <name evidence="7" type="ORF">A3D09_03655</name>
</gene>
<name>A0A1F5EX29_9BACT</name>
<dbReference type="AlphaFoldDB" id="A0A1F5EX29"/>
<dbReference type="PANTHER" id="PTHR12001:SF85">
    <property type="entry name" value="SHORT CHAIN ISOPRENYL DIPHOSPHATE SYNTHASE"/>
    <property type="match status" value="1"/>
</dbReference>
<comment type="similarity">
    <text evidence="2 6">Belongs to the FPP/GGPP synthase family.</text>
</comment>
<dbReference type="InterPro" id="IPR000092">
    <property type="entry name" value="Polyprenyl_synt"/>
</dbReference>
<proteinExistence type="inferred from homology"/>
<dbReference type="Pfam" id="PF00348">
    <property type="entry name" value="polyprenyl_synt"/>
    <property type="match status" value="1"/>
</dbReference>
<evidence type="ECO:0000256" key="4">
    <source>
        <dbReference type="ARBA" id="ARBA00022723"/>
    </source>
</evidence>
<evidence type="ECO:0000256" key="6">
    <source>
        <dbReference type="RuleBase" id="RU004466"/>
    </source>
</evidence>
<dbReference type="InterPro" id="IPR008949">
    <property type="entry name" value="Isoprenoid_synthase_dom_sf"/>
</dbReference>
<evidence type="ECO:0000256" key="5">
    <source>
        <dbReference type="ARBA" id="ARBA00022842"/>
    </source>
</evidence>
<evidence type="ECO:0000256" key="3">
    <source>
        <dbReference type="ARBA" id="ARBA00022679"/>
    </source>
</evidence>
<keyword evidence="4" id="KW-0479">Metal-binding</keyword>
<dbReference type="Proteomes" id="UP000177390">
    <property type="component" value="Unassembled WGS sequence"/>
</dbReference>
<keyword evidence="5" id="KW-0460">Magnesium</keyword>
<dbReference type="CDD" id="cd00685">
    <property type="entry name" value="Trans_IPPS_HT"/>
    <property type="match status" value="1"/>
</dbReference>
<dbReference type="SUPFAM" id="SSF48576">
    <property type="entry name" value="Terpenoid synthases"/>
    <property type="match status" value="1"/>
</dbReference>
<protein>
    <recommendedName>
        <fullName evidence="9">Polyprenyl synthetase</fullName>
    </recommendedName>
</protein>
<comment type="caution">
    <text evidence="7">The sequence shown here is derived from an EMBL/GenBank/DDBJ whole genome shotgun (WGS) entry which is preliminary data.</text>
</comment>
<evidence type="ECO:0000256" key="2">
    <source>
        <dbReference type="ARBA" id="ARBA00006706"/>
    </source>
</evidence>
<dbReference type="PROSITE" id="PS00444">
    <property type="entry name" value="POLYPRENYL_SYNTHASE_2"/>
    <property type="match status" value="1"/>
</dbReference>
<dbReference type="EMBL" id="MFAH01000011">
    <property type="protein sequence ID" value="OGD71951.1"/>
    <property type="molecule type" value="Genomic_DNA"/>
</dbReference>
<evidence type="ECO:0000313" key="8">
    <source>
        <dbReference type="Proteomes" id="UP000177390"/>
    </source>
</evidence>
<evidence type="ECO:0000256" key="1">
    <source>
        <dbReference type="ARBA" id="ARBA00001946"/>
    </source>
</evidence>
<dbReference type="InterPro" id="IPR033749">
    <property type="entry name" value="Polyprenyl_synt_CS"/>
</dbReference>
<dbReference type="GO" id="GO:0008299">
    <property type="term" value="P:isoprenoid biosynthetic process"/>
    <property type="evidence" value="ECO:0007669"/>
    <property type="project" value="InterPro"/>
</dbReference>
<organism evidence="7 8">
    <name type="scientific">Candidatus Collierbacteria bacterium RIFCSPHIGHO2_02_FULL_49_10</name>
    <dbReference type="NCBI Taxonomy" id="1817723"/>
    <lineage>
        <taxon>Bacteria</taxon>
        <taxon>Candidatus Collieribacteriota</taxon>
    </lineage>
</organism>
<comment type="cofactor">
    <cofactor evidence="1">
        <name>Mg(2+)</name>
        <dbReference type="ChEBI" id="CHEBI:18420"/>
    </cofactor>
</comment>
<dbReference type="SFLD" id="SFLDS00005">
    <property type="entry name" value="Isoprenoid_Synthase_Type_I"/>
    <property type="match status" value="1"/>
</dbReference>
<evidence type="ECO:0008006" key="9">
    <source>
        <dbReference type="Google" id="ProtNLM"/>
    </source>
</evidence>
<dbReference type="PANTHER" id="PTHR12001">
    <property type="entry name" value="GERANYLGERANYL PYROPHOSPHATE SYNTHASE"/>
    <property type="match status" value="1"/>
</dbReference>
<reference evidence="7 8" key="1">
    <citation type="journal article" date="2016" name="Nat. Commun.">
        <title>Thousands of microbial genomes shed light on interconnected biogeochemical processes in an aquifer system.</title>
        <authorList>
            <person name="Anantharaman K."/>
            <person name="Brown C.T."/>
            <person name="Hug L.A."/>
            <person name="Sharon I."/>
            <person name="Castelle C.J."/>
            <person name="Probst A.J."/>
            <person name="Thomas B.C."/>
            <person name="Singh A."/>
            <person name="Wilkins M.J."/>
            <person name="Karaoz U."/>
            <person name="Brodie E.L."/>
            <person name="Williams K.H."/>
            <person name="Hubbard S.S."/>
            <person name="Banfield J.F."/>
        </authorList>
    </citation>
    <scope>NUCLEOTIDE SEQUENCE [LARGE SCALE GENOMIC DNA]</scope>
</reference>
<dbReference type="Gene3D" id="1.10.600.10">
    <property type="entry name" value="Farnesyl Diphosphate Synthase"/>
    <property type="match status" value="1"/>
</dbReference>